<dbReference type="GO" id="GO:0003723">
    <property type="term" value="F:RNA binding"/>
    <property type="evidence" value="ECO:0007669"/>
    <property type="project" value="InterPro"/>
</dbReference>
<feature type="domain" description="RlmI-like PUA" evidence="8">
    <location>
        <begin position="9"/>
        <end position="68"/>
    </location>
</feature>
<dbReference type="GO" id="GO:0032259">
    <property type="term" value="P:methylation"/>
    <property type="evidence" value="ECO:0007669"/>
    <property type="project" value="UniProtKB-KW"/>
</dbReference>
<name>A0A402D598_9BACT</name>
<dbReference type="CDD" id="cd11572">
    <property type="entry name" value="RlmI_M_like"/>
    <property type="match status" value="1"/>
</dbReference>
<evidence type="ECO:0000256" key="6">
    <source>
        <dbReference type="ARBA" id="ARBA00038091"/>
    </source>
</evidence>
<evidence type="ECO:0000256" key="4">
    <source>
        <dbReference type="ARBA" id="ARBA00022679"/>
    </source>
</evidence>
<dbReference type="OrthoDB" id="9805492at2"/>
<comment type="similarity">
    <text evidence="6">Belongs to the methyltransferase superfamily. RlmI family.</text>
</comment>
<organism evidence="9 10">
    <name type="scientific">Capsulimonas corticalis</name>
    <dbReference type="NCBI Taxonomy" id="2219043"/>
    <lineage>
        <taxon>Bacteria</taxon>
        <taxon>Bacillati</taxon>
        <taxon>Armatimonadota</taxon>
        <taxon>Armatimonadia</taxon>
        <taxon>Capsulimonadales</taxon>
        <taxon>Capsulimonadaceae</taxon>
        <taxon>Capsulimonas</taxon>
    </lineage>
</organism>
<dbReference type="Proteomes" id="UP000287394">
    <property type="component" value="Chromosome"/>
</dbReference>
<evidence type="ECO:0000313" key="9">
    <source>
        <dbReference type="EMBL" id="BDI29880.1"/>
    </source>
</evidence>
<dbReference type="PROSITE" id="PS50890">
    <property type="entry name" value="PUA"/>
    <property type="match status" value="1"/>
</dbReference>
<evidence type="ECO:0000256" key="1">
    <source>
        <dbReference type="ARBA" id="ARBA00004496"/>
    </source>
</evidence>
<dbReference type="InterPro" id="IPR019614">
    <property type="entry name" value="SAM-dep_methyl-trfase"/>
</dbReference>
<dbReference type="Gene3D" id="2.30.130.10">
    <property type="entry name" value="PUA domain"/>
    <property type="match status" value="1"/>
</dbReference>
<dbReference type="AlphaFoldDB" id="A0A402D598"/>
<dbReference type="Gene3D" id="3.30.750.80">
    <property type="entry name" value="RNA methyltransferase domain (HRMD) like"/>
    <property type="match status" value="1"/>
</dbReference>
<dbReference type="PANTHER" id="PTHR42873:SF1">
    <property type="entry name" value="S-ADENOSYLMETHIONINE-DEPENDENT METHYLTRANSFERASE DOMAIN-CONTAINING PROTEIN"/>
    <property type="match status" value="1"/>
</dbReference>
<feature type="domain" description="S-adenosylmethionine-dependent methyltransferase" evidence="7">
    <location>
        <begin position="179"/>
        <end position="379"/>
    </location>
</feature>
<dbReference type="GO" id="GO:0005737">
    <property type="term" value="C:cytoplasm"/>
    <property type="evidence" value="ECO:0007669"/>
    <property type="project" value="UniProtKB-SubCell"/>
</dbReference>
<keyword evidence="3" id="KW-0489">Methyltransferase</keyword>
<dbReference type="EMBL" id="AP025739">
    <property type="protein sequence ID" value="BDI29880.1"/>
    <property type="molecule type" value="Genomic_DNA"/>
</dbReference>
<gene>
    <name evidence="9" type="ORF">CCAX7_19310</name>
</gene>
<keyword evidence="5" id="KW-0949">S-adenosyl-L-methionine</keyword>
<proteinExistence type="inferred from homology"/>
<dbReference type="CDD" id="cd21153">
    <property type="entry name" value="PUA_RlmI"/>
    <property type="match status" value="1"/>
</dbReference>
<dbReference type="PANTHER" id="PTHR42873">
    <property type="entry name" value="RIBOSOMAL RNA LARGE SUBUNIT METHYLTRANSFERASE"/>
    <property type="match status" value="1"/>
</dbReference>
<dbReference type="SUPFAM" id="SSF53335">
    <property type="entry name" value="S-adenosyl-L-methionine-dependent methyltransferases"/>
    <property type="match status" value="1"/>
</dbReference>
<evidence type="ECO:0000256" key="2">
    <source>
        <dbReference type="ARBA" id="ARBA00022490"/>
    </source>
</evidence>
<evidence type="ECO:0000256" key="5">
    <source>
        <dbReference type="ARBA" id="ARBA00022691"/>
    </source>
</evidence>
<protein>
    <submittedName>
        <fullName evidence="9">Uncharacterized protein</fullName>
    </submittedName>
</protein>
<dbReference type="Pfam" id="PF17785">
    <property type="entry name" value="PUA_3"/>
    <property type="match status" value="1"/>
</dbReference>
<dbReference type="Pfam" id="PF10672">
    <property type="entry name" value="Methyltrans_SAM"/>
    <property type="match status" value="1"/>
</dbReference>
<dbReference type="Gene3D" id="3.40.50.150">
    <property type="entry name" value="Vaccinia Virus protein VP39"/>
    <property type="match status" value="1"/>
</dbReference>
<dbReference type="GO" id="GO:0008168">
    <property type="term" value="F:methyltransferase activity"/>
    <property type="evidence" value="ECO:0007669"/>
    <property type="project" value="UniProtKB-KW"/>
</dbReference>
<comment type="subcellular location">
    <subcellularLocation>
        <location evidence="1">Cytoplasm</location>
    </subcellularLocation>
</comment>
<keyword evidence="10" id="KW-1185">Reference proteome</keyword>
<dbReference type="InterPro" id="IPR029063">
    <property type="entry name" value="SAM-dependent_MTases_sf"/>
</dbReference>
<sequence>MAIPTIKLKPQRPERLTHPWIYDNEIGAGPGADFTNGGLVRVLDARGKTLGVGYLNSRSKIAVRYLTRKNVPVDDAFWRARVQAAFDYRAARYAADGGAPPAYRLIHGESDGIPGLVVDIYQDFAVAQFLALGLEPWRDVLVQSIAEITGVRGVYERSDSTVRKLEGLEEQTGVLWGEEPPEIVEFEHDGSILLADVKTGGKTGLFLDQIDNQRAAAREAVGRTVLNCFSYTGLFSLRAARLGAKSVIDVESSVAFNAVNAKQWERNGLDVPHEIVSENVFDYLRARDRFADKFDMIVLDPPAFTKNRASREGAVRGYNEINRTALHCLRPNGVLVTCSCSHHLSTAEFREIVESAAADAGRSLRLIAQRGQPPDHPVLLSAPESEYLKCLILAVD</sequence>
<keyword evidence="2" id="KW-0963">Cytoplasm</keyword>
<dbReference type="InterPro" id="IPR015947">
    <property type="entry name" value="PUA-like_sf"/>
</dbReference>
<dbReference type="CDD" id="cd02440">
    <property type="entry name" value="AdoMet_MTases"/>
    <property type="match status" value="1"/>
</dbReference>
<accession>A0A402D598</accession>
<evidence type="ECO:0000259" key="8">
    <source>
        <dbReference type="Pfam" id="PF17785"/>
    </source>
</evidence>
<evidence type="ECO:0000259" key="7">
    <source>
        <dbReference type="Pfam" id="PF10672"/>
    </source>
</evidence>
<evidence type="ECO:0000313" key="10">
    <source>
        <dbReference type="Proteomes" id="UP000287394"/>
    </source>
</evidence>
<dbReference type="SUPFAM" id="SSF88697">
    <property type="entry name" value="PUA domain-like"/>
    <property type="match status" value="1"/>
</dbReference>
<dbReference type="FunCoup" id="A0A402D598">
    <property type="interactions" value="227"/>
</dbReference>
<evidence type="ECO:0000256" key="3">
    <source>
        <dbReference type="ARBA" id="ARBA00022603"/>
    </source>
</evidence>
<dbReference type="KEGG" id="ccot:CCAX7_19310"/>
<dbReference type="InterPro" id="IPR041532">
    <property type="entry name" value="RlmI-like_PUA"/>
</dbReference>
<dbReference type="RefSeq" id="WP_119324653.1">
    <property type="nucleotide sequence ID" value="NZ_AP025739.1"/>
</dbReference>
<reference evidence="9 10" key="1">
    <citation type="journal article" date="2019" name="Int. J. Syst. Evol. Microbiol.">
        <title>Capsulimonas corticalis gen. nov., sp. nov., an aerobic capsulated bacterium, of a novel bacterial order, Capsulimonadales ord. nov., of the class Armatimonadia of the phylum Armatimonadetes.</title>
        <authorList>
            <person name="Li J."/>
            <person name="Kudo C."/>
            <person name="Tonouchi A."/>
        </authorList>
    </citation>
    <scope>NUCLEOTIDE SEQUENCE [LARGE SCALE GENOMIC DNA]</scope>
    <source>
        <strain evidence="9 10">AX-7</strain>
    </source>
</reference>
<keyword evidence="4" id="KW-0808">Transferase</keyword>
<dbReference type="InterPro" id="IPR036974">
    <property type="entry name" value="PUA_sf"/>
</dbReference>